<comment type="catalytic activity">
    <reaction evidence="10">
        <text>O-phospho-L-homoserine + H2O = L-threonine + phosphate</text>
        <dbReference type="Rhea" id="RHEA:10840"/>
        <dbReference type="ChEBI" id="CHEBI:15377"/>
        <dbReference type="ChEBI" id="CHEBI:43474"/>
        <dbReference type="ChEBI" id="CHEBI:57590"/>
        <dbReference type="ChEBI" id="CHEBI:57926"/>
        <dbReference type="EC" id="4.2.3.1"/>
    </reaction>
</comment>
<dbReference type="GO" id="GO:0009097">
    <property type="term" value="P:isoleucine biosynthetic process"/>
    <property type="evidence" value="ECO:0007669"/>
    <property type="project" value="TreeGrafter"/>
</dbReference>
<dbReference type="Pfam" id="PF00291">
    <property type="entry name" value="PALP"/>
    <property type="match status" value="1"/>
</dbReference>
<evidence type="ECO:0000256" key="11">
    <source>
        <dbReference type="NCBIfam" id="TIGR00260"/>
    </source>
</evidence>
<evidence type="ECO:0000256" key="7">
    <source>
        <dbReference type="ARBA" id="ARBA00022697"/>
    </source>
</evidence>
<evidence type="ECO:0000256" key="2">
    <source>
        <dbReference type="ARBA" id="ARBA00004979"/>
    </source>
</evidence>
<dbReference type="RefSeq" id="WP_075007335.1">
    <property type="nucleotide sequence ID" value="NZ_FOAP01000007.1"/>
</dbReference>
<dbReference type="PANTHER" id="PTHR48078:SF6">
    <property type="entry name" value="L-THREONINE DEHYDRATASE CATABOLIC TDCB"/>
    <property type="match status" value="1"/>
</dbReference>
<proteinExistence type="inferred from homology"/>
<keyword evidence="15" id="KW-1185">Reference proteome</keyword>
<dbReference type="Gene3D" id="3.40.50.1100">
    <property type="match status" value="2"/>
</dbReference>
<comment type="pathway">
    <text evidence="2">Amino-acid biosynthesis; L-threonine biosynthesis; L-threonine from L-aspartate: step 5/5.</text>
</comment>
<keyword evidence="7" id="KW-0791">Threonine biosynthesis</keyword>
<evidence type="ECO:0000256" key="5">
    <source>
        <dbReference type="ARBA" id="ARBA00018679"/>
    </source>
</evidence>
<dbReference type="GO" id="GO:0030170">
    <property type="term" value="F:pyridoxal phosphate binding"/>
    <property type="evidence" value="ECO:0007669"/>
    <property type="project" value="InterPro"/>
</dbReference>
<dbReference type="GO" id="GO:0006567">
    <property type="term" value="P:L-threonine catabolic process"/>
    <property type="evidence" value="ECO:0007669"/>
    <property type="project" value="TreeGrafter"/>
</dbReference>
<dbReference type="InterPro" id="IPR004450">
    <property type="entry name" value="Thr_synthase-like"/>
</dbReference>
<evidence type="ECO:0000259" key="13">
    <source>
        <dbReference type="Pfam" id="PF00291"/>
    </source>
</evidence>
<dbReference type="PROSITE" id="PS00165">
    <property type="entry name" value="DEHYDRATASE_SER_THR"/>
    <property type="match status" value="1"/>
</dbReference>
<name>A0A1H7S5E2_STIAU</name>
<keyword evidence="8 12" id="KW-0663">Pyridoxal phosphate</keyword>
<dbReference type="InterPro" id="IPR036052">
    <property type="entry name" value="TrpB-like_PALP_sf"/>
</dbReference>
<dbReference type="InterPro" id="IPR001926">
    <property type="entry name" value="TrpB-like_PALP"/>
</dbReference>
<evidence type="ECO:0000256" key="6">
    <source>
        <dbReference type="ARBA" id="ARBA00022605"/>
    </source>
</evidence>
<accession>A0A1H7S5E2</accession>
<evidence type="ECO:0000256" key="3">
    <source>
        <dbReference type="ARBA" id="ARBA00005517"/>
    </source>
</evidence>
<comment type="similarity">
    <text evidence="3">Belongs to the threonine synthase family.</text>
</comment>
<evidence type="ECO:0000256" key="9">
    <source>
        <dbReference type="ARBA" id="ARBA00023239"/>
    </source>
</evidence>
<dbReference type="GO" id="GO:0004794">
    <property type="term" value="F:threonine deaminase activity"/>
    <property type="evidence" value="ECO:0007669"/>
    <property type="project" value="TreeGrafter"/>
</dbReference>
<dbReference type="PANTHER" id="PTHR48078">
    <property type="entry name" value="THREONINE DEHYDRATASE, MITOCHONDRIAL-RELATED"/>
    <property type="match status" value="1"/>
</dbReference>
<dbReference type="EC" id="4.2.3.1" evidence="4 11"/>
<dbReference type="InterPro" id="IPR050147">
    <property type="entry name" value="Ser/Thr_Dehydratase"/>
</dbReference>
<evidence type="ECO:0000313" key="15">
    <source>
        <dbReference type="Proteomes" id="UP000182719"/>
    </source>
</evidence>
<dbReference type="InterPro" id="IPR000634">
    <property type="entry name" value="Ser/Thr_deHydtase_PyrdxlP-BS"/>
</dbReference>
<dbReference type="SUPFAM" id="SSF53686">
    <property type="entry name" value="Tryptophan synthase beta subunit-like PLP-dependent enzymes"/>
    <property type="match status" value="1"/>
</dbReference>
<evidence type="ECO:0000256" key="12">
    <source>
        <dbReference type="PIRSR" id="PIRSR604450-51"/>
    </source>
</evidence>
<keyword evidence="9" id="KW-0456">Lyase</keyword>
<dbReference type="GO" id="GO:0004795">
    <property type="term" value="F:threonine synthase activity"/>
    <property type="evidence" value="ECO:0007669"/>
    <property type="project" value="UniProtKB-UniRule"/>
</dbReference>
<dbReference type="GO" id="GO:0003941">
    <property type="term" value="F:L-serine ammonia-lyase activity"/>
    <property type="evidence" value="ECO:0007669"/>
    <property type="project" value="TreeGrafter"/>
</dbReference>
<evidence type="ECO:0000256" key="8">
    <source>
        <dbReference type="ARBA" id="ARBA00022898"/>
    </source>
</evidence>
<dbReference type="CDD" id="cd01563">
    <property type="entry name" value="Thr-synth_1"/>
    <property type="match status" value="1"/>
</dbReference>
<reference evidence="15" key="1">
    <citation type="submission" date="2016-10" db="EMBL/GenBank/DDBJ databases">
        <authorList>
            <person name="Varghese N."/>
            <person name="Submissions S."/>
        </authorList>
    </citation>
    <scope>NUCLEOTIDE SEQUENCE [LARGE SCALE GENOMIC DNA]</scope>
    <source>
        <strain evidence="15">DSM 17044</strain>
    </source>
</reference>
<evidence type="ECO:0000313" key="14">
    <source>
        <dbReference type="EMBL" id="SEL67725.1"/>
    </source>
</evidence>
<protein>
    <recommendedName>
        <fullName evidence="5 11">Threonine synthase</fullName>
        <ecNumber evidence="4 11">4.2.3.1</ecNumber>
    </recommendedName>
</protein>
<evidence type="ECO:0000256" key="1">
    <source>
        <dbReference type="ARBA" id="ARBA00001933"/>
    </source>
</evidence>
<sequence>MPFSHLTHLSCTKCGKTYDPAALLNVCKEPGCGGSLFAEYDLPRLSREDTASRDRTIWRWHELMPARTPEDIITLGEGGTPLLHARRLGARLSLPDVWIKEEAGNPTGSFKARGLGAAVTMAKALGAKAIALPTAGNAGGAAAAYAAKAGLPCHVFMPRDTPKVFRLECEAYGAKVTLVDGLIDDCGRIVAQRKEAEGWFDVSTLKEPYRVEGKKTMGYELAEQFGWTLPDVIVYPTGGGTGLIGMWKAFDEMERLGWIGSKRPRMISVQAEGCAPIPKAFAEGKDVSVRFENAHTYASGLRVPKAYADYLVLKILRESKGEAVTISDDEMRRGVNELASSEGLYAAPEGGAAWEAVKKLLAAQKLQRTERVVVFDTGTGYKYID</sequence>
<evidence type="ECO:0000256" key="10">
    <source>
        <dbReference type="ARBA" id="ARBA00049144"/>
    </source>
</evidence>
<dbReference type="GO" id="GO:0009088">
    <property type="term" value="P:threonine biosynthetic process"/>
    <property type="evidence" value="ECO:0007669"/>
    <property type="project" value="UniProtKB-UniRule"/>
</dbReference>
<feature type="modified residue" description="N6-(pyridoxal phosphate)lysine" evidence="12">
    <location>
        <position position="111"/>
    </location>
</feature>
<organism evidence="14 15">
    <name type="scientific">Stigmatella aurantiaca</name>
    <dbReference type="NCBI Taxonomy" id="41"/>
    <lineage>
        <taxon>Bacteria</taxon>
        <taxon>Pseudomonadati</taxon>
        <taxon>Myxococcota</taxon>
        <taxon>Myxococcia</taxon>
        <taxon>Myxococcales</taxon>
        <taxon>Cystobacterineae</taxon>
        <taxon>Archangiaceae</taxon>
        <taxon>Stigmatella</taxon>
    </lineage>
</organism>
<dbReference type="AlphaFoldDB" id="A0A1H7S5E2"/>
<dbReference type="NCBIfam" id="NF006050">
    <property type="entry name" value="PRK08197.1"/>
    <property type="match status" value="1"/>
</dbReference>
<comment type="cofactor">
    <cofactor evidence="1 12">
        <name>pyridoxal 5'-phosphate</name>
        <dbReference type="ChEBI" id="CHEBI:597326"/>
    </cofactor>
</comment>
<dbReference type="GO" id="GO:0006565">
    <property type="term" value="P:L-serine catabolic process"/>
    <property type="evidence" value="ECO:0007669"/>
    <property type="project" value="TreeGrafter"/>
</dbReference>
<evidence type="ECO:0000256" key="4">
    <source>
        <dbReference type="ARBA" id="ARBA00013028"/>
    </source>
</evidence>
<keyword evidence="6" id="KW-0028">Amino-acid biosynthesis</keyword>
<dbReference type="UniPathway" id="UPA00050">
    <property type="reaction ID" value="UER00065"/>
</dbReference>
<feature type="domain" description="Tryptophan synthase beta chain-like PALP" evidence="13">
    <location>
        <begin position="73"/>
        <end position="378"/>
    </location>
</feature>
<dbReference type="Proteomes" id="UP000182719">
    <property type="component" value="Unassembled WGS sequence"/>
</dbReference>
<gene>
    <name evidence="14" type="ORF">SAMN05444354_107320</name>
</gene>
<dbReference type="NCBIfam" id="TIGR00260">
    <property type="entry name" value="thrC"/>
    <property type="match status" value="1"/>
</dbReference>
<dbReference type="EMBL" id="FOAP01000007">
    <property type="protein sequence ID" value="SEL67725.1"/>
    <property type="molecule type" value="Genomic_DNA"/>
</dbReference>
<dbReference type="OrthoDB" id="9763107at2"/>